<organism evidence="1 2">
    <name type="scientific">Paraburkholderia piptadeniae</name>
    <dbReference type="NCBI Taxonomy" id="1701573"/>
    <lineage>
        <taxon>Bacteria</taxon>
        <taxon>Pseudomonadati</taxon>
        <taxon>Pseudomonadota</taxon>
        <taxon>Betaproteobacteria</taxon>
        <taxon>Burkholderiales</taxon>
        <taxon>Burkholderiaceae</taxon>
        <taxon>Paraburkholderia</taxon>
    </lineage>
</organism>
<reference evidence="1" key="1">
    <citation type="submission" date="2016-12" db="EMBL/GenBank/DDBJ databases">
        <authorList>
            <person name="Moulin L."/>
        </authorList>
    </citation>
    <scope>NUCLEOTIDE SEQUENCE [LARGE SCALE GENOMIC DNA]</scope>
    <source>
        <strain evidence="1">STM 7183</strain>
    </source>
</reference>
<name>A0A1N7SEG1_9BURK</name>
<accession>A0A1N7SEG1</accession>
<keyword evidence="2" id="KW-1185">Reference proteome</keyword>
<dbReference type="EMBL" id="CYGY02000047">
    <property type="protein sequence ID" value="SIT45720.1"/>
    <property type="molecule type" value="Genomic_DNA"/>
</dbReference>
<dbReference type="Proteomes" id="UP000195569">
    <property type="component" value="Unassembled WGS sequence"/>
</dbReference>
<protein>
    <submittedName>
        <fullName evidence="1">Uncharacterized protein</fullName>
    </submittedName>
</protein>
<sequence>MLSPGSCGRFRAQISSGKTGRLLTLPHPARVRLMSGLTVSLKNPRHLPLDNPGPFRTKRCMLHRMTMVEHALRNTI</sequence>
<evidence type="ECO:0000313" key="2">
    <source>
        <dbReference type="Proteomes" id="UP000195569"/>
    </source>
</evidence>
<evidence type="ECO:0000313" key="1">
    <source>
        <dbReference type="EMBL" id="SIT45720.1"/>
    </source>
</evidence>
<proteinExistence type="predicted"/>
<gene>
    <name evidence="1" type="ORF">BN2476_470130</name>
</gene>
<dbReference type="AlphaFoldDB" id="A0A1N7SEG1"/>
<comment type="caution">
    <text evidence="1">The sequence shown here is derived from an EMBL/GenBank/DDBJ whole genome shotgun (WGS) entry which is preliminary data.</text>
</comment>